<accession>A0A0D8JSW1</accession>
<dbReference type="Proteomes" id="UP000001261">
    <property type="component" value="Unassembled WGS sequence"/>
</dbReference>
<evidence type="ECO:0000313" key="3">
    <source>
        <dbReference type="Proteomes" id="UP000001261"/>
    </source>
</evidence>
<keyword evidence="3" id="KW-1185">Reference proteome</keyword>
<organism evidence="2 3">
    <name type="scientific">Coccidioides immitis (strain RS)</name>
    <name type="common">Valley fever fungus</name>
    <dbReference type="NCBI Taxonomy" id="246410"/>
    <lineage>
        <taxon>Eukaryota</taxon>
        <taxon>Fungi</taxon>
        <taxon>Dikarya</taxon>
        <taxon>Ascomycota</taxon>
        <taxon>Pezizomycotina</taxon>
        <taxon>Eurotiomycetes</taxon>
        <taxon>Eurotiomycetidae</taxon>
        <taxon>Onygenales</taxon>
        <taxon>Onygenaceae</taxon>
        <taxon>Coccidioides</taxon>
    </lineage>
</organism>
<protein>
    <submittedName>
        <fullName evidence="2">Uncharacterized protein</fullName>
    </submittedName>
</protein>
<dbReference type="OrthoDB" id="4204581at2759"/>
<keyword evidence="1" id="KW-0732">Signal</keyword>
<dbReference type="RefSeq" id="XP_004445707.1">
    <property type="nucleotide sequence ID" value="XM_004445650.1"/>
</dbReference>
<reference evidence="3" key="1">
    <citation type="journal article" date="2009" name="Genome Res.">
        <title>Comparative genomic analyses of the human fungal pathogens Coccidioides and their relatives.</title>
        <authorList>
            <person name="Sharpton T.J."/>
            <person name="Stajich J.E."/>
            <person name="Rounsley S.D."/>
            <person name="Gardner M.J."/>
            <person name="Wortman J.R."/>
            <person name="Jordar V.S."/>
            <person name="Maiti R."/>
            <person name="Kodira C.D."/>
            <person name="Neafsey D.E."/>
            <person name="Zeng Q."/>
            <person name="Hung C.-Y."/>
            <person name="McMahan C."/>
            <person name="Muszewska A."/>
            <person name="Grynberg M."/>
            <person name="Mandel M.A."/>
            <person name="Kellner E.M."/>
            <person name="Barker B.M."/>
            <person name="Galgiani J.N."/>
            <person name="Orbach M.J."/>
            <person name="Kirkland T.N."/>
            <person name="Cole G.T."/>
            <person name="Henn M.R."/>
            <person name="Birren B.W."/>
            <person name="Taylor J.W."/>
        </authorList>
    </citation>
    <scope>NUCLEOTIDE SEQUENCE [LARGE SCALE GENOMIC DNA]</scope>
    <source>
        <strain evidence="3">RS</strain>
    </source>
</reference>
<sequence>MRLGLHVVVLSSFSPSVVAASPVPAQAGSATLSPLSTVVALALARNVVVVVFSAPAGFWFQTIFIQMPPAATFAGVLWANSVVLPGLPPYTGAQALSACERAWYHKSIQRSMLIAGLDNPNQLTVYIQLHKRIFMTQARAQSPPGQKCFTCKRAQQGYNNIVFTECISTGLGQKCNNCLYYGHLACSFQHSTTSIHLFCEPGLSRFLL</sequence>
<dbReference type="KEGG" id="cim:CIMG_12717"/>
<dbReference type="InParanoid" id="A0A0D8JSW1"/>
<dbReference type="EMBL" id="GG704911">
    <property type="protein sequence ID" value="KJF60066.1"/>
    <property type="molecule type" value="Genomic_DNA"/>
</dbReference>
<feature type="signal peptide" evidence="1">
    <location>
        <begin position="1"/>
        <end position="19"/>
    </location>
</feature>
<gene>
    <name evidence="2" type="ORF">CIMG_12717</name>
</gene>
<feature type="chain" id="PRO_5002331019" evidence="1">
    <location>
        <begin position="20"/>
        <end position="208"/>
    </location>
</feature>
<evidence type="ECO:0000313" key="2">
    <source>
        <dbReference type="EMBL" id="KJF60066.1"/>
    </source>
</evidence>
<dbReference type="AlphaFoldDB" id="A0A0D8JSW1"/>
<dbReference type="GeneID" id="24164344"/>
<proteinExistence type="predicted"/>
<name>A0A0D8JSW1_COCIM</name>
<evidence type="ECO:0000256" key="1">
    <source>
        <dbReference type="SAM" id="SignalP"/>
    </source>
</evidence>
<dbReference type="VEuPathDB" id="FungiDB:CIMG_12717"/>
<reference evidence="3" key="2">
    <citation type="journal article" date="2010" name="Genome Res.">
        <title>Population genomic sequencing of Coccidioides fungi reveals recent hybridization and transposon control.</title>
        <authorList>
            <person name="Neafsey D.E."/>
            <person name="Barker B.M."/>
            <person name="Sharpton T.J."/>
            <person name="Stajich J.E."/>
            <person name="Park D.J."/>
            <person name="Whiston E."/>
            <person name="Hung C.-Y."/>
            <person name="McMahan C."/>
            <person name="White J."/>
            <person name="Sykes S."/>
            <person name="Heiman D."/>
            <person name="Young S."/>
            <person name="Zeng Q."/>
            <person name="Abouelleil A."/>
            <person name="Aftuck L."/>
            <person name="Bessette D."/>
            <person name="Brown A."/>
            <person name="FitzGerald M."/>
            <person name="Lui A."/>
            <person name="Macdonald J.P."/>
            <person name="Priest M."/>
            <person name="Orbach M.J."/>
            <person name="Galgiani J.N."/>
            <person name="Kirkland T.N."/>
            <person name="Cole G.T."/>
            <person name="Birren B.W."/>
            <person name="Henn M.R."/>
            <person name="Taylor J.W."/>
            <person name="Rounsley S.D."/>
        </authorList>
    </citation>
    <scope>GENOME REANNOTATION</scope>
    <source>
        <strain evidence="3">RS</strain>
    </source>
</reference>